<keyword evidence="1" id="KW-0479">Metal-binding</keyword>
<dbReference type="AlphaFoldDB" id="A0A0D7K8U1"/>
<comment type="caution">
    <text evidence="6">The sequence shown here is derived from an EMBL/GenBank/DDBJ whole genome shotgun (WGS) entry which is preliminary data.</text>
</comment>
<feature type="zinc finger region" description="dksA C4-type" evidence="4">
    <location>
        <begin position="88"/>
        <end position="112"/>
    </location>
</feature>
<dbReference type="InterPro" id="IPR037187">
    <property type="entry name" value="DnaK_N"/>
</dbReference>
<dbReference type="Pfam" id="PF01258">
    <property type="entry name" value="zf-dskA_traR"/>
    <property type="match status" value="1"/>
</dbReference>
<name>A0A0D7K8U1_9BURK</name>
<sequence>MDKTQVASLRQQLLDHKAGILAQIAQQRGGNVGRVEAAAEHFGHAEDSRAQVASERSLEFAIEEHESAQLNAIASALERMDAGTYGECTACGQDIAPARLQATPEVARCLPCQEAAERHAGPAK</sequence>
<accession>A0A0D7K8U1</accession>
<evidence type="ECO:0000313" key="7">
    <source>
        <dbReference type="Proteomes" id="UP000032566"/>
    </source>
</evidence>
<dbReference type="EMBL" id="JXYQ01000029">
    <property type="protein sequence ID" value="KJA10725.1"/>
    <property type="molecule type" value="Genomic_DNA"/>
</dbReference>
<keyword evidence="7" id="KW-1185">Reference proteome</keyword>
<dbReference type="PANTHER" id="PTHR33823">
    <property type="entry name" value="RNA POLYMERASE-BINDING TRANSCRIPTION FACTOR DKSA-RELATED"/>
    <property type="match status" value="1"/>
</dbReference>
<evidence type="ECO:0000256" key="3">
    <source>
        <dbReference type="ARBA" id="ARBA00022833"/>
    </source>
</evidence>
<keyword evidence="3" id="KW-0862">Zinc</keyword>
<dbReference type="RefSeq" id="WP_044397840.1">
    <property type="nucleotide sequence ID" value="NZ_JXYQ01000029.1"/>
</dbReference>
<dbReference type="GO" id="GO:0008270">
    <property type="term" value="F:zinc ion binding"/>
    <property type="evidence" value="ECO:0007669"/>
    <property type="project" value="UniProtKB-KW"/>
</dbReference>
<dbReference type="SUPFAM" id="SSF109635">
    <property type="entry name" value="DnaK suppressor protein DksA, alpha-hairpin domain"/>
    <property type="match status" value="1"/>
</dbReference>
<organism evidence="6 7">
    <name type="scientific">Acidovorax temperans</name>
    <dbReference type="NCBI Taxonomy" id="80878"/>
    <lineage>
        <taxon>Bacteria</taxon>
        <taxon>Pseudomonadati</taxon>
        <taxon>Pseudomonadota</taxon>
        <taxon>Betaproteobacteria</taxon>
        <taxon>Burkholderiales</taxon>
        <taxon>Comamonadaceae</taxon>
        <taxon>Acidovorax</taxon>
    </lineage>
</organism>
<dbReference type="Gene3D" id="1.20.120.910">
    <property type="entry name" value="DksA, coiled-coil domain"/>
    <property type="match status" value="1"/>
</dbReference>
<protein>
    <submittedName>
        <fullName evidence="6">Conjugal transfer protein TraR</fullName>
    </submittedName>
</protein>
<dbReference type="OrthoDB" id="9811543at2"/>
<dbReference type="PATRIC" id="fig|80878.5.peg.1485"/>
<keyword evidence="2" id="KW-0863">Zinc-finger</keyword>
<evidence type="ECO:0000256" key="1">
    <source>
        <dbReference type="ARBA" id="ARBA00022723"/>
    </source>
</evidence>
<feature type="domain" description="Zinc finger DksA/TraR C4-type" evidence="5">
    <location>
        <begin position="83"/>
        <end position="118"/>
    </location>
</feature>
<dbReference type="Proteomes" id="UP000032566">
    <property type="component" value="Unassembled WGS sequence"/>
</dbReference>
<gene>
    <name evidence="6" type="ORF">RP29_09750</name>
</gene>
<evidence type="ECO:0000256" key="4">
    <source>
        <dbReference type="PROSITE-ProRule" id="PRU00510"/>
    </source>
</evidence>
<evidence type="ECO:0000259" key="5">
    <source>
        <dbReference type="Pfam" id="PF01258"/>
    </source>
</evidence>
<dbReference type="PROSITE" id="PS51128">
    <property type="entry name" value="ZF_DKSA_2"/>
    <property type="match status" value="1"/>
</dbReference>
<dbReference type="SUPFAM" id="SSF57716">
    <property type="entry name" value="Glucocorticoid receptor-like (DNA-binding domain)"/>
    <property type="match status" value="1"/>
</dbReference>
<dbReference type="STRING" id="80878.RP29_09750"/>
<reference evidence="6 7" key="1">
    <citation type="submission" date="2014-12" db="EMBL/GenBank/DDBJ databases">
        <title>Isolation of bacteria from lake water.</title>
        <authorList>
            <person name="Sheng K.-Y."/>
            <person name="Chin P.-S."/>
            <person name="Chan K.-G."/>
            <person name="Tan G.S."/>
        </authorList>
    </citation>
    <scope>NUCLEOTIDE SEQUENCE [LARGE SCALE GENOMIC DNA]</scope>
    <source>
        <strain evidence="6 7">KY4</strain>
    </source>
</reference>
<dbReference type="InterPro" id="IPR000962">
    <property type="entry name" value="Znf_DskA_TraR"/>
</dbReference>
<proteinExistence type="predicted"/>
<evidence type="ECO:0000313" key="6">
    <source>
        <dbReference type="EMBL" id="KJA10725.1"/>
    </source>
</evidence>
<dbReference type="PANTHER" id="PTHR33823:SF4">
    <property type="entry name" value="GENERAL STRESS PROTEIN 16O"/>
    <property type="match status" value="1"/>
</dbReference>
<evidence type="ECO:0000256" key="2">
    <source>
        <dbReference type="ARBA" id="ARBA00022771"/>
    </source>
</evidence>